<keyword evidence="3" id="KW-1185">Reference proteome</keyword>
<dbReference type="Gene3D" id="3.40.50.300">
    <property type="entry name" value="P-loop containing nucleotide triphosphate hydrolases"/>
    <property type="match status" value="1"/>
</dbReference>
<reference evidence="3" key="1">
    <citation type="submission" date="2016-10" db="EMBL/GenBank/DDBJ databases">
        <authorList>
            <person name="Varghese N."/>
            <person name="Submissions S."/>
        </authorList>
    </citation>
    <scope>NUCLEOTIDE SEQUENCE [LARGE SCALE GENOMIC DNA]</scope>
    <source>
        <strain evidence="3">CGMCC 1.8975</strain>
    </source>
</reference>
<sequence>MRLYAGSSTDFITATAHNAIVGQLQSAFFDYYRTEPQPNEVTSWRNSLRSVSQVFQQAGLLDHGVLLEYQLPLTSKRLDCLICGHDAHQQRQAVIIELKQWSEAQPSAGPHEVVTWLGGQLSDVLHPSAQVGQYRQYLADVHTAFNATDADEQQQQPIQLHACAYLHNYTFTATDALLEPKFTELVQESPIYGQQQAAELGAYLQQRLAGGNGGPILERIDAGRYQPSKKLLEHVGDIMRQKSRYTLLDDQLLVYDRVLTAVLEAQQHDTKTAVLVKGGPGTGKFVIALHLLHDLLRREVKAHYATGSKAFTENLRDQFGRRSNSFFTYFNAYGRAIPNSLDVVICDEAHRIRSSSNTRFTKPEHQSNLPQVEELLQVAKVSVFFIDDHQRVRPGEIGSYDTLKQAAQGQGVTIAEFRLEAQFRCSGSAGFINWLDNTLGIQRTANVLWNAQQGYDFQVLDSPVLMEEMLEQRRQQGHTARTVAGFCWPWSDPLPDGQLVSNVIIETDQFSYFRPWNAKDNAGRLAPGIPKTSLWATDPGGVHQVGCIYTAQGFEFDYVGVIVGSDLRYRQAQGGWVANQVGSSDTAISNRRISPAEALEYLRNTYKVLMTRGIQGCYVYFTDDETRRFFQSRME</sequence>
<dbReference type="InterPro" id="IPR027417">
    <property type="entry name" value="P-loop_NTPase"/>
</dbReference>
<dbReference type="SUPFAM" id="SSF52540">
    <property type="entry name" value="P-loop containing nucleoside triphosphate hydrolases"/>
    <property type="match status" value="2"/>
</dbReference>
<dbReference type="STRING" id="651662.SAMN04488069_11665"/>
<organism evidence="2 3">
    <name type="scientific">Hymenobacter psychrophilus</name>
    <dbReference type="NCBI Taxonomy" id="651662"/>
    <lineage>
        <taxon>Bacteria</taxon>
        <taxon>Pseudomonadati</taxon>
        <taxon>Bacteroidota</taxon>
        <taxon>Cytophagia</taxon>
        <taxon>Cytophagales</taxon>
        <taxon>Hymenobacteraceae</taxon>
        <taxon>Hymenobacter</taxon>
    </lineage>
</organism>
<evidence type="ECO:0000313" key="2">
    <source>
        <dbReference type="EMBL" id="SDY87290.1"/>
    </source>
</evidence>
<feature type="domain" description="Schlafen group 3-like DNA/RNA helicase" evidence="1">
    <location>
        <begin position="272"/>
        <end position="623"/>
    </location>
</feature>
<proteinExistence type="predicted"/>
<accession>A0A1H3NF49</accession>
<dbReference type="Pfam" id="PF09848">
    <property type="entry name" value="SLFN-g3_helicase"/>
    <property type="match status" value="1"/>
</dbReference>
<dbReference type="InterPro" id="IPR018647">
    <property type="entry name" value="SLFN_3-like_DNA/RNA_helicase"/>
</dbReference>
<dbReference type="RefSeq" id="WP_092743344.1">
    <property type="nucleotide sequence ID" value="NZ_FNOV01000016.1"/>
</dbReference>
<protein>
    <recommendedName>
        <fullName evidence="1">Schlafen group 3-like DNA/RNA helicase domain-containing protein</fullName>
    </recommendedName>
</protein>
<evidence type="ECO:0000259" key="1">
    <source>
        <dbReference type="Pfam" id="PF09848"/>
    </source>
</evidence>
<name>A0A1H3NF49_9BACT</name>
<dbReference type="EMBL" id="FNOV01000016">
    <property type="protein sequence ID" value="SDY87290.1"/>
    <property type="molecule type" value="Genomic_DNA"/>
</dbReference>
<gene>
    <name evidence="2" type="ORF">SAMN04488069_11665</name>
</gene>
<evidence type="ECO:0000313" key="3">
    <source>
        <dbReference type="Proteomes" id="UP000199249"/>
    </source>
</evidence>
<dbReference type="OrthoDB" id="9759819at2"/>
<dbReference type="Proteomes" id="UP000199249">
    <property type="component" value="Unassembled WGS sequence"/>
</dbReference>
<dbReference type="AlphaFoldDB" id="A0A1H3NF49"/>